<dbReference type="EMBL" id="CH940648">
    <property type="protein sequence ID" value="EDW60125.1"/>
    <property type="molecule type" value="Genomic_DNA"/>
</dbReference>
<dbReference type="OrthoDB" id="2506647at2759"/>
<dbReference type="PANTHER" id="PTHR11362">
    <property type="entry name" value="PHOSPHATIDYLETHANOLAMINE-BINDING PROTEIN"/>
    <property type="match status" value="1"/>
</dbReference>
<dbReference type="CDD" id="cd00866">
    <property type="entry name" value="PEBP_euk"/>
    <property type="match status" value="1"/>
</dbReference>
<dbReference type="Pfam" id="PF01161">
    <property type="entry name" value="PBP"/>
    <property type="match status" value="1"/>
</dbReference>
<proteinExistence type="predicted"/>
<dbReference type="InterPro" id="IPR036610">
    <property type="entry name" value="PEBP-like_sf"/>
</dbReference>
<dbReference type="eggNOG" id="KOG3346">
    <property type="taxonomic scope" value="Eukaryota"/>
</dbReference>
<dbReference type="PANTHER" id="PTHR11362:SF82">
    <property type="entry name" value="PHOSPHATIDYLETHANOLAMINE-BINDING PROTEIN 4"/>
    <property type="match status" value="1"/>
</dbReference>
<gene>
    <name evidence="1" type="primary">Dvir\GJ21315</name>
    <name evidence="1" type="ORF">Dvir_GJ21315</name>
</gene>
<accession>B4LNQ5</accession>
<protein>
    <submittedName>
        <fullName evidence="1">Uncharacterized protein</fullName>
    </submittedName>
</protein>
<evidence type="ECO:0000313" key="2">
    <source>
        <dbReference type="Proteomes" id="UP000008792"/>
    </source>
</evidence>
<evidence type="ECO:0000313" key="1">
    <source>
        <dbReference type="EMBL" id="EDW60125.1"/>
    </source>
</evidence>
<organism evidence="1 2">
    <name type="scientific">Drosophila virilis</name>
    <name type="common">Fruit fly</name>
    <dbReference type="NCBI Taxonomy" id="7244"/>
    <lineage>
        <taxon>Eukaryota</taxon>
        <taxon>Metazoa</taxon>
        <taxon>Ecdysozoa</taxon>
        <taxon>Arthropoda</taxon>
        <taxon>Hexapoda</taxon>
        <taxon>Insecta</taxon>
        <taxon>Pterygota</taxon>
        <taxon>Neoptera</taxon>
        <taxon>Endopterygota</taxon>
        <taxon>Diptera</taxon>
        <taxon>Brachycera</taxon>
        <taxon>Muscomorpha</taxon>
        <taxon>Ephydroidea</taxon>
        <taxon>Drosophilidae</taxon>
        <taxon>Drosophila</taxon>
    </lineage>
</organism>
<dbReference type="PhylomeDB" id="B4LNQ5"/>
<sequence>MFVTCVEVDPVLELGRLMKKHRIIPDVVTCRPHIIIDVLYPCDTGVKPGCHLTPLSVRHEPIIRWLADPTKLHTLAMIDPDAPSRASPTKREWLHWLVGNIHGCDVALGQRLVGYIGSRPPAKTGRHRYVFLAFRQHCELDFDEPYIPSSSYEGRPCFSIKRFAKKYALGNPIAINFFFANWEDDDLY</sequence>
<dbReference type="InterPro" id="IPR008914">
    <property type="entry name" value="PEBP"/>
</dbReference>
<keyword evidence="2" id="KW-1185">Reference proteome</keyword>
<name>B4LNQ5_DROVI</name>
<dbReference type="STRING" id="7244.B4LNQ5"/>
<dbReference type="HOGENOM" id="CLU_043994_5_1_1"/>
<dbReference type="AlphaFoldDB" id="B4LNQ5"/>
<dbReference type="Proteomes" id="UP000008792">
    <property type="component" value="Unassembled WGS sequence"/>
</dbReference>
<dbReference type="Gene3D" id="3.90.280.10">
    <property type="entry name" value="PEBP-like"/>
    <property type="match status" value="1"/>
</dbReference>
<dbReference type="OMA" id="GYIGSRP"/>
<dbReference type="SUPFAM" id="SSF49777">
    <property type="entry name" value="PEBP-like"/>
    <property type="match status" value="1"/>
</dbReference>
<dbReference type="InParanoid" id="B4LNQ5"/>
<reference evidence="1 2" key="1">
    <citation type="journal article" date="2007" name="Nature">
        <title>Evolution of genes and genomes on the Drosophila phylogeny.</title>
        <authorList>
            <consortium name="Drosophila 12 Genomes Consortium"/>
            <person name="Clark A.G."/>
            <person name="Eisen M.B."/>
            <person name="Smith D.R."/>
            <person name="Bergman C.M."/>
            <person name="Oliver B."/>
            <person name="Markow T.A."/>
            <person name="Kaufman T.C."/>
            <person name="Kellis M."/>
            <person name="Gelbart W."/>
            <person name="Iyer V.N."/>
            <person name="Pollard D.A."/>
            <person name="Sackton T.B."/>
            <person name="Larracuente A.M."/>
            <person name="Singh N.D."/>
            <person name="Abad J.P."/>
            <person name="Abt D.N."/>
            <person name="Adryan B."/>
            <person name="Aguade M."/>
            <person name="Akashi H."/>
            <person name="Anderson W.W."/>
            <person name="Aquadro C.F."/>
            <person name="Ardell D.H."/>
            <person name="Arguello R."/>
            <person name="Artieri C.G."/>
            <person name="Barbash D.A."/>
            <person name="Barker D."/>
            <person name="Barsanti P."/>
            <person name="Batterham P."/>
            <person name="Batzoglou S."/>
            <person name="Begun D."/>
            <person name="Bhutkar A."/>
            <person name="Blanco E."/>
            <person name="Bosak S.A."/>
            <person name="Bradley R.K."/>
            <person name="Brand A.D."/>
            <person name="Brent M.R."/>
            <person name="Brooks A.N."/>
            <person name="Brown R.H."/>
            <person name="Butlin R.K."/>
            <person name="Caggese C."/>
            <person name="Calvi B.R."/>
            <person name="Bernardo de Carvalho A."/>
            <person name="Caspi A."/>
            <person name="Castrezana S."/>
            <person name="Celniker S.E."/>
            <person name="Chang J.L."/>
            <person name="Chapple C."/>
            <person name="Chatterji S."/>
            <person name="Chinwalla A."/>
            <person name="Civetta A."/>
            <person name="Clifton S.W."/>
            <person name="Comeron J.M."/>
            <person name="Costello J.C."/>
            <person name="Coyne J.A."/>
            <person name="Daub J."/>
            <person name="David R.G."/>
            <person name="Delcher A.L."/>
            <person name="Delehaunty K."/>
            <person name="Do C.B."/>
            <person name="Ebling H."/>
            <person name="Edwards K."/>
            <person name="Eickbush T."/>
            <person name="Evans J.D."/>
            <person name="Filipski A."/>
            <person name="Findeiss S."/>
            <person name="Freyhult E."/>
            <person name="Fulton L."/>
            <person name="Fulton R."/>
            <person name="Garcia A.C."/>
            <person name="Gardiner A."/>
            <person name="Garfield D.A."/>
            <person name="Garvin B.E."/>
            <person name="Gibson G."/>
            <person name="Gilbert D."/>
            <person name="Gnerre S."/>
            <person name="Godfrey J."/>
            <person name="Good R."/>
            <person name="Gotea V."/>
            <person name="Gravely B."/>
            <person name="Greenberg A.J."/>
            <person name="Griffiths-Jones S."/>
            <person name="Gross S."/>
            <person name="Guigo R."/>
            <person name="Gustafson E.A."/>
            <person name="Haerty W."/>
            <person name="Hahn M.W."/>
            <person name="Halligan D.L."/>
            <person name="Halpern A.L."/>
            <person name="Halter G.M."/>
            <person name="Han M.V."/>
            <person name="Heger A."/>
            <person name="Hillier L."/>
            <person name="Hinrichs A.S."/>
            <person name="Holmes I."/>
            <person name="Hoskins R.A."/>
            <person name="Hubisz M.J."/>
            <person name="Hultmark D."/>
            <person name="Huntley M.A."/>
            <person name="Jaffe D.B."/>
            <person name="Jagadeeshan S."/>
            <person name="Jeck W.R."/>
            <person name="Johnson J."/>
            <person name="Jones C.D."/>
            <person name="Jordan W.C."/>
            <person name="Karpen G.H."/>
            <person name="Kataoka E."/>
            <person name="Keightley P.D."/>
            <person name="Kheradpour P."/>
            <person name="Kirkness E.F."/>
            <person name="Koerich L.B."/>
            <person name="Kristiansen K."/>
            <person name="Kudrna D."/>
            <person name="Kulathinal R.J."/>
            <person name="Kumar S."/>
            <person name="Kwok R."/>
            <person name="Lander E."/>
            <person name="Langley C.H."/>
            <person name="Lapoint R."/>
            <person name="Lazzaro B.P."/>
            <person name="Lee S.J."/>
            <person name="Levesque L."/>
            <person name="Li R."/>
            <person name="Lin C.F."/>
            <person name="Lin M.F."/>
            <person name="Lindblad-Toh K."/>
            <person name="Llopart A."/>
            <person name="Long M."/>
            <person name="Low L."/>
            <person name="Lozovsky E."/>
            <person name="Lu J."/>
            <person name="Luo M."/>
            <person name="Machado C.A."/>
            <person name="Makalowski W."/>
            <person name="Marzo M."/>
            <person name="Matsuda M."/>
            <person name="Matzkin L."/>
            <person name="McAllister B."/>
            <person name="McBride C.S."/>
            <person name="McKernan B."/>
            <person name="McKernan K."/>
            <person name="Mendez-Lago M."/>
            <person name="Minx P."/>
            <person name="Mollenhauer M.U."/>
            <person name="Montooth K."/>
            <person name="Mount S.M."/>
            <person name="Mu X."/>
            <person name="Myers E."/>
            <person name="Negre B."/>
            <person name="Newfeld S."/>
            <person name="Nielsen R."/>
            <person name="Noor M.A."/>
            <person name="O'Grady P."/>
            <person name="Pachter L."/>
            <person name="Papaceit M."/>
            <person name="Parisi M.J."/>
            <person name="Parisi M."/>
            <person name="Parts L."/>
            <person name="Pedersen J.S."/>
            <person name="Pesole G."/>
            <person name="Phillippy A.M."/>
            <person name="Ponting C.P."/>
            <person name="Pop M."/>
            <person name="Porcelli D."/>
            <person name="Powell J.R."/>
            <person name="Prohaska S."/>
            <person name="Pruitt K."/>
            <person name="Puig M."/>
            <person name="Quesneville H."/>
            <person name="Ram K.R."/>
            <person name="Rand D."/>
            <person name="Rasmussen M.D."/>
            <person name="Reed L.K."/>
            <person name="Reenan R."/>
            <person name="Reily A."/>
            <person name="Remington K.A."/>
            <person name="Rieger T.T."/>
            <person name="Ritchie M.G."/>
            <person name="Robin C."/>
            <person name="Rogers Y.H."/>
            <person name="Rohde C."/>
            <person name="Rozas J."/>
            <person name="Rubenfield M.J."/>
            <person name="Ruiz A."/>
            <person name="Russo S."/>
            <person name="Salzberg S.L."/>
            <person name="Sanchez-Gracia A."/>
            <person name="Saranga D.J."/>
            <person name="Sato H."/>
            <person name="Schaeffer S.W."/>
            <person name="Schatz M.C."/>
            <person name="Schlenke T."/>
            <person name="Schwartz R."/>
            <person name="Segarra C."/>
            <person name="Singh R.S."/>
            <person name="Sirot L."/>
            <person name="Sirota M."/>
            <person name="Sisneros N.B."/>
            <person name="Smith C.D."/>
            <person name="Smith T.F."/>
            <person name="Spieth J."/>
            <person name="Stage D.E."/>
            <person name="Stark A."/>
            <person name="Stephan W."/>
            <person name="Strausberg R.L."/>
            <person name="Strempel S."/>
            <person name="Sturgill D."/>
            <person name="Sutton G."/>
            <person name="Sutton G.G."/>
            <person name="Tao W."/>
            <person name="Teichmann S."/>
            <person name="Tobari Y.N."/>
            <person name="Tomimura Y."/>
            <person name="Tsolas J.M."/>
            <person name="Valente V.L."/>
            <person name="Venter E."/>
            <person name="Venter J.C."/>
            <person name="Vicario S."/>
            <person name="Vieira F.G."/>
            <person name="Vilella A.J."/>
            <person name="Villasante A."/>
            <person name="Walenz B."/>
            <person name="Wang J."/>
            <person name="Wasserman M."/>
            <person name="Watts T."/>
            <person name="Wilson D."/>
            <person name="Wilson R.K."/>
            <person name="Wing R.A."/>
            <person name="Wolfner M.F."/>
            <person name="Wong A."/>
            <person name="Wong G.K."/>
            <person name="Wu C.I."/>
            <person name="Wu G."/>
            <person name="Yamamoto D."/>
            <person name="Yang H.P."/>
            <person name="Yang S.P."/>
            <person name="Yorke J.A."/>
            <person name="Yoshida K."/>
            <person name="Zdobnov E."/>
            <person name="Zhang P."/>
            <person name="Zhang Y."/>
            <person name="Zimin A.V."/>
            <person name="Baldwin J."/>
            <person name="Abdouelleil A."/>
            <person name="Abdulkadir J."/>
            <person name="Abebe A."/>
            <person name="Abera B."/>
            <person name="Abreu J."/>
            <person name="Acer S.C."/>
            <person name="Aftuck L."/>
            <person name="Alexander A."/>
            <person name="An P."/>
            <person name="Anderson E."/>
            <person name="Anderson S."/>
            <person name="Arachi H."/>
            <person name="Azer M."/>
            <person name="Bachantsang P."/>
            <person name="Barry A."/>
            <person name="Bayul T."/>
            <person name="Berlin A."/>
            <person name="Bessette D."/>
            <person name="Bloom T."/>
            <person name="Blye J."/>
            <person name="Boguslavskiy L."/>
            <person name="Bonnet C."/>
            <person name="Boukhgalter B."/>
            <person name="Bourzgui I."/>
            <person name="Brown A."/>
            <person name="Cahill P."/>
            <person name="Channer S."/>
            <person name="Cheshatsang Y."/>
            <person name="Chuda L."/>
            <person name="Citroen M."/>
            <person name="Collymore A."/>
            <person name="Cooke P."/>
            <person name="Costello M."/>
            <person name="D'Aco K."/>
            <person name="Daza R."/>
            <person name="De Haan G."/>
            <person name="DeGray S."/>
            <person name="DeMaso C."/>
            <person name="Dhargay N."/>
            <person name="Dooley K."/>
            <person name="Dooley E."/>
            <person name="Doricent M."/>
            <person name="Dorje P."/>
            <person name="Dorjee K."/>
            <person name="Dupes A."/>
            <person name="Elong R."/>
            <person name="Falk J."/>
            <person name="Farina A."/>
            <person name="Faro S."/>
            <person name="Ferguson D."/>
            <person name="Fisher S."/>
            <person name="Foley C.D."/>
            <person name="Franke A."/>
            <person name="Friedrich D."/>
            <person name="Gadbois L."/>
            <person name="Gearin G."/>
            <person name="Gearin C.R."/>
            <person name="Giannoukos G."/>
            <person name="Goode T."/>
            <person name="Graham J."/>
            <person name="Grandbois E."/>
            <person name="Grewal S."/>
            <person name="Gyaltsen K."/>
            <person name="Hafez N."/>
            <person name="Hagos B."/>
            <person name="Hall J."/>
            <person name="Henson C."/>
            <person name="Hollinger A."/>
            <person name="Honan T."/>
            <person name="Huard M.D."/>
            <person name="Hughes L."/>
            <person name="Hurhula B."/>
            <person name="Husby M.E."/>
            <person name="Kamat A."/>
            <person name="Kanga B."/>
            <person name="Kashin S."/>
            <person name="Khazanovich D."/>
            <person name="Kisner P."/>
            <person name="Lance K."/>
            <person name="Lara M."/>
            <person name="Lee W."/>
            <person name="Lennon N."/>
            <person name="Letendre F."/>
            <person name="LeVine R."/>
            <person name="Lipovsky A."/>
            <person name="Liu X."/>
            <person name="Liu J."/>
            <person name="Liu S."/>
            <person name="Lokyitsang T."/>
            <person name="Lokyitsang Y."/>
            <person name="Lubonja R."/>
            <person name="Lui A."/>
            <person name="MacDonald P."/>
            <person name="Magnisalis V."/>
            <person name="Maru K."/>
            <person name="Matthews C."/>
            <person name="McCusker W."/>
            <person name="McDonough S."/>
            <person name="Mehta T."/>
            <person name="Meldrim J."/>
            <person name="Meneus L."/>
            <person name="Mihai O."/>
            <person name="Mihalev A."/>
            <person name="Mihova T."/>
            <person name="Mittelman R."/>
            <person name="Mlenga V."/>
            <person name="Montmayeur A."/>
            <person name="Mulrain L."/>
            <person name="Navidi A."/>
            <person name="Naylor J."/>
            <person name="Negash T."/>
            <person name="Nguyen T."/>
            <person name="Nguyen N."/>
            <person name="Nicol R."/>
            <person name="Norbu C."/>
            <person name="Norbu N."/>
            <person name="Novod N."/>
            <person name="O'Neill B."/>
            <person name="Osman S."/>
            <person name="Markiewicz E."/>
            <person name="Oyono O.L."/>
            <person name="Patti C."/>
            <person name="Phunkhang P."/>
            <person name="Pierre F."/>
            <person name="Priest M."/>
            <person name="Raghuraman S."/>
            <person name="Rege F."/>
            <person name="Reyes R."/>
            <person name="Rise C."/>
            <person name="Rogov P."/>
            <person name="Ross K."/>
            <person name="Ryan E."/>
            <person name="Settipalli S."/>
            <person name="Shea T."/>
            <person name="Sherpa N."/>
            <person name="Shi L."/>
            <person name="Shih D."/>
            <person name="Sparrow T."/>
            <person name="Spaulding J."/>
            <person name="Stalker J."/>
            <person name="Stange-Thomann N."/>
            <person name="Stavropoulos S."/>
            <person name="Stone C."/>
            <person name="Strader C."/>
            <person name="Tesfaye S."/>
            <person name="Thomson T."/>
            <person name="Thoulutsang Y."/>
            <person name="Thoulutsang D."/>
            <person name="Topham K."/>
            <person name="Topping I."/>
            <person name="Tsamla T."/>
            <person name="Vassiliev H."/>
            <person name="Vo A."/>
            <person name="Wangchuk T."/>
            <person name="Wangdi T."/>
            <person name="Weiand M."/>
            <person name="Wilkinson J."/>
            <person name="Wilson A."/>
            <person name="Yadav S."/>
            <person name="Young G."/>
            <person name="Yu Q."/>
            <person name="Zembek L."/>
            <person name="Zhong D."/>
            <person name="Zimmer A."/>
            <person name="Zwirko Z."/>
            <person name="Jaffe D.B."/>
            <person name="Alvarez P."/>
            <person name="Brockman W."/>
            <person name="Butler J."/>
            <person name="Chin C."/>
            <person name="Gnerre S."/>
            <person name="Grabherr M."/>
            <person name="Kleber M."/>
            <person name="Mauceli E."/>
            <person name="MacCallum I."/>
        </authorList>
    </citation>
    <scope>NUCLEOTIDE SEQUENCE [LARGE SCALE GENOMIC DNA]</scope>
    <source>
        <strain evidence="2">Tucson 15010-1051.87</strain>
    </source>
</reference>
<dbReference type="InterPro" id="IPR035810">
    <property type="entry name" value="PEBP_euk"/>
</dbReference>